<dbReference type="Proteomes" id="UP001589838">
    <property type="component" value="Unassembled WGS sequence"/>
</dbReference>
<reference evidence="1 2" key="1">
    <citation type="submission" date="2024-09" db="EMBL/GenBank/DDBJ databases">
        <authorList>
            <person name="Sun Q."/>
            <person name="Mori K."/>
        </authorList>
    </citation>
    <scope>NUCLEOTIDE SEQUENCE [LARGE SCALE GENOMIC DNA]</scope>
    <source>
        <strain evidence="1 2">NCAIM B.02610</strain>
    </source>
</reference>
<evidence type="ECO:0000313" key="1">
    <source>
        <dbReference type="EMBL" id="MFC0472445.1"/>
    </source>
</evidence>
<sequence length="82" mass="9477">MNIERGTEYQISQVIKGHFNSADILTVIRHSGNIVQFTLPEGKGHGSMPYQHMQYLLKRNDLTEISNKRSLLKQDREEKHIG</sequence>
<evidence type="ECO:0000313" key="2">
    <source>
        <dbReference type="Proteomes" id="UP001589838"/>
    </source>
</evidence>
<keyword evidence="2" id="KW-1185">Reference proteome</keyword>
<name>A0ABV6KHB4_9BACI</name>
<dbReference type="RefSeq" id="WP_335963634.1">
    <property type="nucleotide sequence ID" value="NZ_JAXBLX010000057.1"/>
</dbReference>
<gene>
    <name evidence="1" type="ORF">ACFFHM_18645</name>
</gene>
<comment type="caution">
    <text evidence="1">The sequence shown here is derived from an EMBL/GenBank/DDBJ whole genome shotgun (WGS) entry which is preliminary data.</text>
</comment>
<proteinExistence type="predicted"/>
<organism evidence="1 2">
    <name type="scientific">Halalkalibacter kiskunsagensis</name>
    <dbReference type="NCBI Taxonomy" id="1548599"/>
    <lineage>
        <taxon>Bacteria</taxon>
        <taxon>Bacillati</taxon>
        <taxon>Bacillota</taxon>
        <taxon>Bacilli</taxon>
        <taxon>Bacillales</taxon>
        <taxon>Bacillaceae</taxon>
        <taxon>Halalkalibacter</taxon>
    </lineage>
</organism>
<protein>
    <submittedName>
        <fullName evidence="1">Uncharacterized protein</fullName>
    </submittedName>
</protein>
<dbReference type="EMBL" id="JBHLUX010000077">
    <property type="protein sequence ID" value="MFC0472445.1"/>
    <property type="molecule type" value="Genomic_DNA"/>
</dbReference>
<accession>A0ABV6KHB4</accession>